<dbReference type="EMBL" id="CP137640">
    <property type="protein sequence ID" value="WVX80078.1"/>
    <property type="molecule type" value="Genomic_DNA"/>
</dbReference>
<evidence type="ECO:0000313" key="3">
    <source>
        <dbReference type="EMBL" id="WVX80078.1"/>
    </source>
</evidence>
<evidence type="ECO:0000313" key="4">
    <source>
        <dbReference type="Proteomes" id="UP001357223"/>
    </source>
</evidence>
<dbReference type="InterPro" id="IPR010656">
    <property type="entry name" value="DctM"/>
</dbReference>
<feature type="transmembrane region" description="Helical" evidence="1">
    <location>
        <begin position="359"/>
        <end position="376"/>
    </location>
</feature>
<dbReference type="InterPro" id="IPR011853">
    <property type="entry name" value="TRAP_DctM-Dct_fused"/>
</dbReference>
<organism evidence="3 4">
    <name type="scientific">Niallia oryzisoli</name>
    <dbReference type="NCBI Taxonomy" id="1737571"/>
    <lineage>
        <taxon>Bacteria</taxon>
        <taxon>Bacillati</taxon>
        <taxon>Bacillota</taxon>
        <taxon>Bacilli</taxon>
        <taxon>Bacillales</taxon>
        <taxon>Bacillaceae</taxon>
        <taxon>Niallia</taxon>
    </lineage>
</organism>
<protein>
    <submittedName>
        <fullName evidence="3">TRAP transporter permease</fullName>
    </submittedName>
</protein>
<feature type="transmembrane region" description="Helical" evidence="1">
    <location>
        <begin position="451"/>
        <end position="473"/>
    </location>
</feature>
<evidence type="ECO:0000259" key="2">
    <source>
        <dbReference type="Pfam" id="PF06808"/>
    </source>
</evidence>
<feature type="transmembrane region" description="Helical" evidence="1">
    <location>
        <begin position="480"/>
        <end position="500"/>
    </location>
</feature>
<name>A0ABZ2CAK9_9BACI</name>
<feature type="transmembrane region" description="Helical" evidence="1">
    <location>
        <begin position="186"/>
        <end position="210"/>
    </location>
</feature>
<proteinExistence type="predicted"/>
<accession>A0ABZ2CAK9</accession>
<feature type="transmembrane region" description="Helical" evidence="1">
    <location>
        <begin position="123"/>
        <end position="139"/>
    </location>
</feature>
<dbReference type="RefSeq" id="WP_338449008.1">
    <property type="nucleotide sequence ID" value="NZ_CP137640.1"/>
</dbReference>
<dbReference type="Proteomes" id="UP001357223">
    <property type="component" value="Chromosome"/>
</dbReference>
<keyword evidence="1" id="KW-0812">Transmembrane</keyword>
<dbReference type="NCBIfam" id="TIGR02123">
    <property type="entry name" value="TRAP_fused"/>
    <property type="match status" value="1"/>
</dbReference>
<feature type="domain" description="TRAP C4-dicarboxylate transport system permease DctM subunit" evidence="2">
    <location>
        <begin position="133"/>
        <end position="567"/>
    </location>
</feature>
<feature type="transmembrane region" description="Helical" evidence="1">
    <location>
        <begin position="32"/>
        <end position="57"/>
    </location>
</feature>
<keyword evidence="4" id="KW-1185">Reference proteome</keyword>
<feature type="transmembrane region" description="Helical" evidence="1">
    <location>
        <begin position="420"/>
        <end position="439"/>
    </location>
</feature>
<sequence>MSKQYETLSEEQQQELLEKYDPEAGTRKLKGIFGWIVFWGLLAFSLFQVYTSVFGVLTAQLQRTIHLGFALALIFLLFPARRRDVGRRNKVAWYDMIFALLSVVVGAYWPLMIDELVNRVGRLTSLDFIVGLLAILLVLEATRRTVGLPITIIAIVFLGYAIYGPYMPGPLAHRGLELDRLVQTMFFTTEGILGTPLAVSSTFIFLFLLFGSFLIKTGVGEYFNDLSIAIAGRSIGGPAKVAVFSSALQGTISGSSVANVVTSGAFTIPMMKNLGYRKEFAGAVEAASSTGGQIMPPVMGAAAFLMAEFIGIPYAEIALAAAIPAVLYFAGIWIVTHFEAKRMGLRGLTKEEMPDRKEVLRKSYLLIPIIAIIVLLMTGMSVMLAALYSIVISIVVSAFNKETRIGFKGIIDALVDGARTALGVAAATAAAGIIVGVVTKTGLGLKLANGLLDIAGGALLPTLFLTMIASLILGMGAPTTANYVITSTIAAPAIIMLGVPDLSAHLFVFYFGIIADITPPVALAAFAAAAISGGEPIKTGIESSKLAIAAFIIPYMFVFSPELLMIDTTWYKVLWIIISAFTGMIAIGAGVVGHWYRKIYWYERIPAIGAGLLLIHPGGMTDLIGFAIFAGLIVIQFIFKGHNTPKAQVSG</sequence>
<dbReference type="PANTHER" id="PTHR43849:SF2">
    <property type="entry name" value="BLL3936 PROTEIN"/>
    <property type="match status" value="1"/>
</dbReference>
<reference evidence="3 4" key="1">
    <citation type="submission" date="2023-10" db="EMBL/GenBank/DDBJ databases">
        <title>Niallia locisalis sp.nov. isolated from a salt pond sample.</title>
        <authorList>
            <person name="Li X.-J."/>
            <person name="Dong L."/>
        </authorList>
    </citation>
    <scope>NUCLEOTIDE SEQUENCE [LARGE SCALE GENOMIC DNA]</scope>
    <source>
        <strain evidence="3 4">DSM 29761</strain>
    </source>
</reference>
<evidence type="ECO:0000256" key="1">
    <source>
        <dbReference type="SAM" id="Phobius"/>
    </source>
</evidence>
<dbReference type="Pfam" id="PF06808">
    <property type="entry name" value="DctM"/>
    <property type="match status" value="1"/>
</dbReference>
<feature type="transmembrane region" description="Helical" evidence="1">
    <location>
        <begin position="92"/>
        <end position="111"/>
    </location>
</feature>
<keyword evidence="1" id="KW-1133">Transmembrane helix</keyword>
<feature type="transmembrane region" description="Helical" evidence="1">
    <location>
        <begin position="318"/>
        <end position="338"/>
    </location>
</feature>
<gene>
    <name evidence="3" type="ORF">R4Z09_22760</name>
</gene>
<feature type="transmembrane region" description="Helical" evidence="1">
    <location>
        <begin position="608"/>
        <end position="639"/>
    </location>
</feature>
<feature type="transmembrane region" description="Helical" evidence="1">
    <location>
        <begin position="573"/>
        <end position="596"/>
    </location>
</feature>
<feature type="transmembrane region" description="Helical" evidence="1">
    <location>
        <begin position="146"/>
        <end position="166"/>
    </location>
</feature>
<dbReference type="PANTHER" id="PTHR43849">
    <property type="entry name" value="BLL3936 PROTEIN"/>
    <property type="match status" value="1"/>
</dbReference>
<keyword evidence="1" id="KW-0472">Membrane</keyword>
<feature type="transmembrane region" description="Helical" evidence="1">
    <location>
        <begin position="63"/>
        <end position="80"/>
    </location>
</feature>
<feature type="transmembrane region" description="Helical" evidence="1">
    <location>
        <begin position="506"/>
        <end position="531"/>
    </location>
</feature>
<feature type="transmembrane region" description="Helical" evidence="1">
    <location>
        <begin position="543"/>
        <end position="561"/>
    </location>
</feature>